<gene>
    <name evidence="1" type="ORF">IE81DRAFT_321729</name>
</gene>
<name>A0A316W5S5_9BASI</name>
<reference evidence="1 2" key="1">
    <citation type="journal article" date="2018" name="Mol. Biol. Evol.">
        <title>Broad Genomic Sampling Reveals a Smut Pathogenic Ancestry of the Fungal Clade Ustilaginomycotina.</title>
        <authorList>
            <person name="Kijpornyongpan T."/>
            <person name="Mondo S.J."/>
            <person name="Barry K."/>
            <person name="Sandor L."/>
            <person name="Lee J."/>
            <person name="Lipzen A."/>
            <person name="Pangilinan J."/>
            <person name="LaButti K."/>
            <person name="Hainaut M."/>
            <person name="Henrissat B."/>
            <person name="Grigoriev I.V."/>
            <person name="Spatafora J.W."/>
            <person name="Aime M.C."/>
        </authorList>
    </citation>
    <scope>NUCLEOTIDE SEQUENCE [LARGE SCALE GENOMIC DNA]</scope>
    <source>
        <strain evidence="1 2">MCA 4658</strain>
    </source>
</reference>
<evidence type="ECO:0000313" key="1">
    <source>
        <dbReference type="EMBL" id="PWN44071.1"/>
    </source>
</evidence>
<dbReference type="GeneID" id="37035304"/>
<dbReference type="InParanoid" id="A0A316W5S5"/>
<accession>A0A316W5S5</accession>
<dbReference type="AlphaFoldDB" id="A0A316W5S5"/>
<sequence length="92" mass="9838">MGASCLKRRGSDRLVSMMGAAIAPPITTAAARGPPPLLADSRHLHDCMDAELQGGCDLLSFKSGTSHFLSASASNHRPKRRCFPREITFTAN</sequence>
<dbReference type="Proteomes" id="UP000245783">
    <property type="component" value="Unassembled WGS sequence"/>
</dbReference>
<protein>
    <submittedName>
        <fullName evidence="1">Uncharacterized protein</fullName>
    </submittedName>
</protein>
<evidence type="ECO:0000313" key="2">
    <source>
        <dbReference type="Proteomes" id="UP000245783"/>
    </source>
</evidence>
<proteinExistence type="predicted"/>
<organism evidence="1 2">
    <name type="scientific">Ceraceosorus guamensis</name>
    <dbReference type="NCBI Taxonomy" id="1522189"/>
    <lineage>
        <taxon>Eukaryota</taxon>
        <taxon>Fungi</taxon>
        <taxon>Dikarya</taxon>
        <taxon>Basidiomycota</taxon>
        <taxon>Ustilaginomycotina</taxon>
        <taxon>Exobasidiomycetes</taxon>
        <taxon>Ceraceosorales</taxon>
        <taxon>Ceraceosoraceae</taxon>
        <taxon>Ceraceosorus</taxon>
    </lineage>
</organism>
<dbReference type="RefSeq" id="XP_025371231.1">
    <property type="nucleotide sequence ID" value="XM_025513434.1"/>
</dbReference>
<keyword evidence="2" id="KW-1185">Reference proteome</keyword>
<dbReference type="EMBL" id="KZ819364">
    <property type="protein sequence ID" value="PWN44071.1"/>
    <property type="molecule type" value="Genomic_DNA"/>
</dbReference>